<reference evidence="2 3" key="1">
    <citation type="journal article" date="2015" name="Genome Announc.">
        <title>Expanding the biotechnology potential of lactobacilli through comparative genomics of 213 strains and associated genera.</title>
        <authorList>
            <person name="Sun Z."/>
            <person name="Harris H.M."/>
            <person name="McCann A."/>
            <person name="Guo C."/>
            <person name="Argimon S."/>
            <person name="Zhang W."/>
            <person name="Yang X."/>
            <person name="Jeffery I.B."/>
            <person name="Cooney J.C."/>
            <person name="Kagawa T.F."/>
            <person name="Liu W."/>
            <person name="Song Y."/>
            <person name="Salvetti E."/>
            <person name="Wrobel A."/>
            <person name="Rasinkangas P."/>
            <person name="Parkhill J."/>
            <person name="Rea M.C."/>
            <person name="O'Sullivan O."/>
            <person name="Ritari J."/>
            <person name="Douillard F.P."/>
            <person name="Paul Ross R."/>
            <person name="Yang R."/>
            <person name="Briner A.E."/>
            <person name="Felis G.E."/>
            <person name="de Vos W.M."/>
            <person name="Barrangou R."/>
            <person name="Klaenhammer T.R."/>
            <person name="Caufield P.W."/>
            <person name="Cui Y."/>
            <person name="Zhang H."/>
            <person name="O'Toole P.W."/>
        </authorList>
    </citation>
    <scope>NUCLEOTIDE SEQUENCE [LARGE SCALE GENOMIC DNA]</scope>
    <source>
        <strain evidence="2 3">NBRC 103219</strain>
    </source>
</reference>
<gene>
    <name evidence="2" type="ORF">IV66_GL001399</name>
</gene>
<dbReference type="RefSeq" id="WP_017867544.1">
    <property type="nucleotide sequence ID" value="NZ_BJYB01000020.1"/>
</dbReference>
<sequence length="94" mass="10679">MKYIILLVGVLLLILGGAFIYLAFSTNRKRNETIADQISWLEYFDLLVIVLGFLNWLGKKIHLKYLANVISFIVGLLLVGIGGFITFLMLKNIF</sequence>
<evidence type="ECO:0000313" key="3">
    <source>
        <dbReference type="Proteomes" id="UP000051886"/>
    </source>
</evidence>
<feature type="transmembrane region" description="Helical" evidence="1">
    <location>
        <begin position="65"/>
        <end position="90"/>
    </location>
</feature>
<comment type="caution">
    <text evidence="2">The sequence shown here is derived from an EMBL/GenBank/DDBJ whole genome shotgun (WGS) entry which is preliminary data.</text>
</comment>
<keyword evidence="1" id="KW-0812">Transmembrane</keyword>
<accession>A0A0R2LNS0</accession>
<dbReference type="PATRIC" id="fig|449659.4.peg.1417"/>
<dbReference type="Proteomes" id="UP000051886">
    <property type="component" value="Unassembled WGS sequence"/>
</dbReference>
<keyword evidence="1" id="KW-0472">Membrane</keyword>
<keyword evidence="3" id="KW-1185">Reference proteome</keyword>
<evidence type="ECO:0000256" key="1">
    <source>
        <dbReference type="SAM" id="Phobius"/>
    </source>
</evidence>
<dbReference type="EMBL" id="JQCN01000026">
    <property type="protein sequence ID" value="KRN99972.1"/>
    <property type="molecule type" value="Genomic_DNA"/>
</dbReference>
<feature type="transmembrane region" description="Helical" evidence="1">
    <location>
        <begin position="41"/>
        <end position="58"/>
    </location>
</feature>
<dbReference type="AlphaFoldDB" id="A0A0R2LNS0"/>
<protein>
    <submittedName>
        <fullName evidence="2">Uncharacterized protein</fullName>
    </submittedName>
</protein>
<organism evidence="2 3">
    <name type="scientific">Ligilactobacillus pobuzihii</name>
    <dbReference type="NCBI Taxonomy" id="449659"/>
    <lineage>
        <taxon>Bacteria</taxon>
        <taxon>Bacillati</taxon>
        <taxon>Bacillota</taxon>
        <taxon>Bacilli</taxon>
        <taxon>Lactobacillales</taxon>
        <taxon>Lactobacillaceae</taxon>
        <taxon>Ligilactobacillus</taxon>
    </lineage>
</organism>
<keyword evidence="1" id="KW-1133">Transmembrane helix</keyword>
<evidence type="ECO:0000313" key="2">
    <source>
        <dbReference type="EMBL" id="KRN99972.1"/>
    </source>
</evidence>
<proteinExistence type="predicted"/>
<name>A0A0R2LNS0_9LACO</name>